<feature type="transmembrane region" description="Helical" evidence="1">
    <location>
        <begin position="101"/>
        <end position="123"/>
    </location>
</feature>
<feature type="transmembrane region" description="Helical" evidence="1">
    <location>
        <begin position="135"/>
        <end position="156"/>
    </location>
</feature>
<organism evidence="2 3">
    <name type="scientific">Reticulibacter mediterranei</name>
    <dbReference type="NCBI Taxonomy" id="2778369"/>
    <lineage>
        <taxon>Bacteria</taxon>
        <taxon>Bacillati</taxon>
        <taxon>Chloroflexota</taxon>
        <taxon>Ktedonobacteria</taxon>
        <taxon>Ktedonobacterales</taxon>
        <taxon>Reticulibacteraceae</taxon>
        <taxon>Reticulibacter</taxon>
    </lineage>
</organism>
<reference evidence="2" key="1">
    <citation type="submission" date="2020-10" db="EMBL/GenBank/DDBJ databases">
        <title>Taxonomic study of unclassified bacteria belonging to the class Ktedonobacteria.</title>
        <authorList>
            <person name="Yabe S."/>
            <person name="Wang C.M."/>
            <person name="Zheng Y."/>
            <person name="Sakai Y."/>
            <person name="Cavaletti L."/>
            <person name="Monciardini P."/>
            <person name="Donadio S."/>
        </authorList>
    </citation>
    <scope>NUCLEOTIDE SEQUENCE</scope>
    <source>
        <strain evidence="2">ID150040</strain>
    </source>
</reference>
<dbReference type="Proteomes" id="UP000597444">
    <property type="component" value="Unassembled WGS sequence"/>
</dbReference>
<feature type="transmembrane region" description="Helical" evidence="1">
    <location>
        <begin position="65"/>
        <end position="89"/>
    </location>
</feature>
<keyword evidence="1" id="KW-1133">Transmembrane helix</keyword>
<proteinExistence type="predicted"/>
<name>A0A8J3IR50_9CHLR</name>
<dbReference type="AlphaFoldDB" id="A0A8J3IR50"/>
<accession>A0A8J3IR50</accession>
<sequence length="231" mass="25518">MLLGSVIAIVILFIAMMDIVIRKERGRKPCAEATGLPAAISVKEEAQKNRGQDLAREELPAPQGIGVAVAIDWGLAVQTFLTPIIAIVHPSTQPFLVGLDSTLSLVLLFVIAWLFAGVCVLFGEMLRRGHNWTRWIQIAFNTLLSLAGIAALPSLYQSITTGHFWSLVTEIILIIFSPLVVWRLSRPATGRWFKTISVAEARQRHSGKWVWFIALWAIIGGVLQTLAVMNR</sequence>
<keyword evidence="3" id="KW-1185">Reference proteome</keyword>
<protein>
    <submittedName>
        <fullName evidence="2">Uncharacterized protein</fullName>
    </submittedName>
</protein>
<feature type="transmembrane region" description="Helical" evidence="1">
    <location>
        <begin position="6"/>
        <end position="21"/>
    </location>
</feature>
<dbReference type="EMBL" id="BNJK01000001">
    <property type="protein sequence ID" value="GHO96439.1"/>
    <property type="molecule type" value="Genomic_DNA"/>
</dbReference>
<feature type="transmembrane region" description="Helical" evidence="1">
    <location>
        <begin position="209"/>
        <end position="229"/>
    </location>
</feature>
<comment type="caution">
    <text evidence="2">The sequence shown here is derived from an EMBL/GenBank/DDBJ whole genome shotgun (WGS) entry which is preliminary data.</text>
</comment>
<evidence type="ECO:0000313" key="3">
    <source>
        <dbReference type="Proteomes" id="UP000597444"/>
    </source>
</evidence>
<keyword evidence="1" id="KW-0812">Transmembrane</keyword>
<keyword evidence="1" id="KW-0472">Membrane</keyword>
<evidence type="ECO:0000313" key="2">
    <source>
        <dbReference type="EMBL" id="GHO96439.1"/>
    </source>
</evidence>
<evidence type="ECO:0000256" key="1">
    <source>
        <dbReference type="SAM" id="Phobius"/>
    </source>
</evidence>
<feature type="transmembrane region" description="Helical" evidence="1">
    <location>
        <begin position="162"/>
        <end position="184"/>
    </location>
</feature>
<gene>
    <name evidence="2" type="ORF">KSF_064870</name>
</gene>